<reference evidence="2" key="1">
    <citation type="submission" date="2017-08" db="EMBL/GenBank/DDBJ databases">
        <title>A dynamic microbial community with high functional redundancy inhabits the cold, oxic subseafloor aquifer.</title>
        <authorList>
            <person name="Tully B.J."/>
            <person name="Wheat C.G."/>
            <person name="Glazer B.T."/>
            <person name="Huber J.A."/>
        </authorList>
    </citation>
    <scope>NUCLEOTIDE SEQUENCE [LARGE SCALE GENOMIC DNA]</scope>
</reference>
<name>A0A2A4T9C5_9DELT</name>
<dbReference type="CDD" id="cd06257">
    <property type="entry name" value="DnaJ"/>
    <property type="match status" value="1"/>
</dbReference>
<protein>
    <recommendedName>
        <fullName evidence="3">J domain-containing protein</fullName>
    </recommendedName>
</protein>
<dbReference type="Proteomes" id="UP000218113">
    <property type="component" value="Unassembled WGS sequence"/>
</dbReference>
<evidence type="ECO:0000313" key="1">
    <source>
        <dbReference type="EMBL" id="PCI29597.1"/>
    </source>
</evidence>
<organism evidence="1 2">
    <name type="scientific">SAR324 cluster bacterium</name>
    <dbReference type="NCBI Taxonomy" id="2024889"/>
    <lineage>
        <taxon>Bacteria</taxon>
        <taxon>Deltaproteobacteria</taxon>
        <taxon>SAR324 cluster</taxon>
    </lineage>
</organism>
<dbReference type="Gene3D" id="1.10.287.110">
    <property type="entry name" value="DnaJ domain"/>
    <property type="match status" value="1"/>
</dbReference>
<dbReference type="SUPFAM" id="SSF46565">
    <property type="entry name" value="Chaperone J-domain"/>
    <property type="match status" value="1"/>
</dbReference>
<dbReference type="InterPro" id="IPR036869">
    <property type="entry name" value="J_dom_sf"/>
</dbReference>
<evidence type="ECO:0008006" key="3">
    <source>
        <dbReference type="Google" id="ProtNLM"/>
    </source>
</evidence>
<dbReference type="EMBL" id="NVSR01000012">
    <property type="protein sequence ID" value="PCI29597.1"/>
    <property type="molecule type" value="Genomic_DNA"/>
</dbReference>
<accession>A0A2A4T9C5</accession>
<dbReference type="InterPro" id="IPR001623">
    <property type="entry name" value="DnaJ_domain"/>
</dbReference>
<proteinExistence type="predicted"/>
<comment type="caution">
    <text evidence="1">The sequence shown here is derived from an EMBL/GenBank/DDBJ whole genome shotgun (WGS) entry which is preliminary data.</text>
</comment>
<sequence length="177" mass="21096">MVCRNNFSQIELDKIVIRYAVEYHACNQEGCYSCLMGRRHGPYWYGSFLLAGEQKKIFLGKKFKPLDIKAVIRKDLLKQKKAEEKAQKNNWVERIDTKKLRRRKAQKVTVLSPLPTFKDFERDLRVLKTALPAGELKQIYRKLIKKYHPDQYPDHPQFTRWMAEINGHYTRKLRQAI</sequence>
<gene>
    <name evidence="1" type="ORF">COB67_03735</name>
</gene>
<evidence type="ECO:0000313" key="2">
    <source>
        <dbReference type="Proteomes" id="UP000218113"/>
    </source>
</evidence>
<dbReference type="AlphaFoldDB" id="A0A2A4T9C5"/>